<evidence type="ECO:0000313" key="5">
    <source>
        <dbReference type="Proteomes" id="UP000242765"/>
    </source>
</evidence>
<dbReference type="PANTHER" id="PTHR12169:SF6">
    <property type="entry name" value="AFG1-LIKE ATPASE"/>
    <property type="match status" value="1"/>
</dbReference>
<dbReference type="RefSeq" id="WP_086203917.1">
    <property type="nucleotide sequence ID" value="NZ_NEGB01000005.1"/>
</dbReference>
<dbReference type="Pfam" id="PF03969">
    <property type="entry name" value="AFG1_ATPase"/>
    <property type="match status" value="1"/>
</dbReference>
<comment type="caution">
    <text evidence="4">The sequence shown here is derived from an EMBL/GenBank/DDBJ whole genome shotgun (WGS) entry which is preliminary data.</text>
</comment>
<dbReference type="STRING" id="1977882.B9T28_10470"/>
<dbReference type="Gene3D" id="3.40.50.300">
    <property type="entry name" value="P-loop containing nucleotide triphosphate hydrolases"/>
    <property type="match status" value="1"/>
</dbReference>
<dbReference type="HAMAP" id="MF_01919">
    <property type="entry name" value="ZapE"/>
    <property type="match status" value="1"/>
</dbReference>
<dbReference type="AlphaFoldDB" id="A0A1Y3CDP5"/>
<dbReference type="SUPFAM" id="SSF52540">
    <property type="entry name" value="P-loop containing nucleoside triphosphate hydrolases"/>
    <property type="match status" value="1"/>
</dbReference>
<name>A0A1Y3CDP5_9GAMM</name>
<comment type="subunit">
    <text evidence="3">Interacts with FtsZ.</text>
</comment>
<keyword evidence="3 4" id="KW-0132">Cell division</keyword>
<keyword evidence="2 3" id="KW-0067">ATP-binding</keyword>
<evidence type="ECO:0000256" key="2">
    <source>
        <dbReference type="ARBA" id="ARBA00022840"/>
    </source>
</evidence>
<dbReference type="InterPro" id="IPR005654">
    <property type="entry name" value="ATPase_AFG1-like"/>
</dbReference>
<protein>
    <recommendedName>
        <fullName evidence="3">Cell division protein ZapE</fullName>
    </recommendedName>
    <alternativeName>
        <fullName evidence="3">Z ring-associated protein ZapE</fullName>
    </alternativeName>
</protein>
<dbReference type="GO" id="GO:0032153">
    <property type="term" value="C:cell division site"/>
    <property type="evidence" value="ECO:0007669"/>
    <property type="project" value="TreeGrafter"/>
</dbReference>
<dbReference type="GO" id="GO:0051301">
    <property type="term" value="P:cell division"/>
    <property type="evidence" value="ECO:0007669"/>
    <property type="project" value="UniProtKB-UniRule"/>
</dbReference>
<sequence>MLDQKATHKTAFTPLSPAERYAQALASGQFMSDDAQAQAVHELERVWQELLNRYKASKKAFRRFRRQTAPRGVYMWGGVGRGKTWLMDQFYESLPFRRKTRMHFHHFMQYVHKELNKLSGQRNPLDLVADQIYKEAVVICFDEFFVSNVTDAMILSDLFQKLFQRGITLISTSNIAPDGLYKDGIHRDRIIPTIEMVKQNCVVLNVDAGVDYRLRVLKQAQLFKSPLTHEHKLWMAKRFTALTQAQKVSDEPIIINHRIVETLGHTEDVLWCEFSELCMKPRSPADFIEIANIYNTVLVSNVPHLTDYLSEGTRRFIYLVDEFYDRGVKLLLTSEDSIITIYEGQKLAFEIERTRSRLLEMQSDDYLQAAHHQIENKQKDSAELKV</sequence>
<accession>A0A1Y3CDP5</accession>
<keyword evidence="3" id="KW-0963">Cytoplasm</keyword>
<proteinExistence type="inferred from homology"/>
<keyword evidence="5" id="KW-1185">Reference proteome</keyword>
<dbReference type="OrthoDB" id="9774491at2"/>
<dbReference type="GO" id="GO:0005737">
    <property type="term" value="C:cytoplasm"/>
    <property type="evidence" value="ECO:0007669"/>
    <property type="project" value="UniProtKB-SubCell"/>
</dbReference>
<keyword evidence="1 3" id="KW-0547">Nucleotide-binding</keyword>
<keyword evidence="3" id="KW-0378">Hydrolase</keyword>
<dbReference type="PANTHER" id="PTHR12169">
    <property type="entry name" value="ATPASE N2B"/>
    <property type="match status" value="1"/>
</dbReference>
<evidence type="ECO:0000313" key="4">
    <source>
        <dbReference type="EMBL" id="OTG65199.1"/>
    </source>
</evidence>
<dbReference type="InterPro" id="IPR027417">
    <property type="entry name" value="P-loop_NTPase"/>
</dbReference>
<keyword evidence="3" id="KW-0131">Cell cycle</keyword>
<comment type="function">
    <text evidence="3">Reduces the stability of FtsZ polymers in the presence of ATP.</text>
</comment>
<comment type="similarity">
    <text evidence="3">Belongs to the AFG1 ATPase family. ZapE subfamily.</text>
</comment>
<dbReference type="GO" id="GO:0016887">
    <property type="term" value="F:ATP hydrolysis activity"/>
    <property type="evidence" value="ECO:0007669"/>
    <property type="project" value="UniProtKB-UniRule"/>
</dbReference>
<dbReference type="Proteomes" id="UP000242765">
    <property type="component" value="Unassembled WGS sequence"/>
</dbReference>
<dbReference type="EMBL" id="NEGB01000005">
    <property type="protein sequence ID" value="OTG65199.1"/>
    <property type="molecule type" value="Genomic_DNA"/>
</dbReference>
<comment type="subcellular location">
    <subcellularLocation>
        <location evidence="3">Cytoplasm</location>
    </subcellularLocation>
</comment>
<dbReference type="NCBIfam" id="NF040713">
    <property type="entry name" value="ZapE"/>
    <property type="match status" value="1"/>
</dbReference>
<feature type="binding site" evidence="3">
    <location>
        <begin position="77"/>
        <end position="84"/>
    </location>
    <ligand>
        <name>ATP</name>
        <dbReference type="ChEBI" id="CHEBI:30616"/>
    </ligand>
</feature>
<reference evidence="4 5" key="1">
    <citation type="submission" date="2017-04" db="EMBL/GenBank/DDBJ databases">
        <title>High diversity of culturable Acinetobacter species in natural soil and water ecosystems.</title>
        <authorList>
            <person name="Nemec A."/>
            <person name="Radolfova-Krizova L."/>
        </authorList>
    </citation>
    <scope>NUCLEOTIDE SEQUENCE [LARGE SCALE GENOMIC DNA]</scope>
    <source>
        <strain evidence="4 5">ANC 4999</strain>
    </source>
</reference>
<dbReference type="InterPro" id="IPR030870">
    <property type="entry name" value="ZapE"/>
</dbReference>
<evidence type="ECO:0000256" key="1">
    <source>
        <dbReference type="ARBA" id="ARBA00022741"/>
    </source>
</evidence>
<gene>
    <name evidence="3" type="primary">zapE</name>
    <name evidence="4" type="ORF">B9T28_10470</name>
</gene>
<evidence type="ECO:0000256" key="3">
    <source>
        <dbReference type="HAMAP-Rule" id="MF_01919"/>
    </source>
</evidence>
<dbReference type="GO" id="GO:0005524">
    <property type="term" value="F:ATP binding"/>
    <property type="evidence" value="ECO:0007669"/>
    <property type="project" value="UniProtKB-UniRule"/>
</dbReference>
<organism evidence="4 5">
    <name type="scientific">Acinetobacter silvestris</name>
    <dbReference type="NCBI Taxonomy" id="1977882"/>
    <lineage>
        <taxon>Bacteria</taxon>
        <taxon>Pseudomonadati</taxon>
        <taxon>Pseudomonadota</taxon>
        <taxon>Gammaproteobacteria</taxon>
        <taxon>Moraxellales</taxon>
        <taxon>Moraxellaceae</taxon>
        <taxon>Acinetobacter</taxon>
    </lineage>
</organism>